<keyword evidence="2" id="KW-0378">Hydrolase</keyword>
<accession>K1RQA9</accession>
<organism evidence="2">
    <name type="scientific">human gut metagenome</name>
    <dbReference type="NCBI Taxonomy" id="408170"/>
    <lineage>
        <taxon>unclassified sequences</taxon>
        <taxon>metagenomes</taxon>
        <taxon>organismal metagenomes</taxon>
    </lineage>
</organism>
<name>K1RQA9_9ZZZZ</name>
<dbReference type="InterPro" id="IPR008979">
    <property type="entry name" value="Galactose-bd-like_sf"/>
</dbReference>
<dbReference type="AlphaFoldDB" id="K1RQA9"/>
<protein>
    <submittedName>
        <fullName evidence="2">Protein containing Glycoside hydrolase family 2, carbohydrate-binding domain protein</fullName>
        <ecNumber evidence="2">3.2.1.31</ecNumber>
    </submittedName>
</protein>
<dbReference type="EMBL" id="AJWZ01010753">
    <property type="protein sequence ID" value="EKC47543.1"/>
    <property type="molecule type" value="Genomic_DNA"/>
</dbReference>
<feature type="region of interest" description="Disordered" evidence="1">
    <location>
        <begin position="102"/>
        <end position="127"/>
    </location>
</feature>
<gene>
    <name evidence="2" type="ORF">OBE_15654</name>
</gene>
<evidence type="ECO:0000256" key="1">
    <source>
        <dbReference type="SAM" id="MobiDB-lite"/>
    </source>
</evidence>
<proteinExistence type="predicted"/>
<feature type="non-terminal residue" evidence="2">
    <location>
        <position position="1"/>
    </location>
</feature>
<sequence>HRYVIGETSEPKQSLDGEWKVRIEQARNVDVESAPFAAVDFEDGDFGAIEVPGHLQMAGYLKNKYVNIQYPWDGHEDPQAPKYSGKQPCGDLPPSIRARRAACAHAGKRRHGQPHLPRCRHRDLRMA</sequence>
<dbReference type="GO" id="GO:0004566">
    <property type="term" value="F:beta-glucuronidase activity"/>
    <property type="evidence" value="ECO:0007669"/>
    <property type="project" value="UniProtKB-EC"/>
</dbReference>
<dbReference type="EC" id="3.2.1.31" evidence="2"/>
<reference evidence="2" key="1">
    <citation type="journal article" date="2013" name="Environ. Microbiol.">
        <title>Microbiota from the distal guts of lean and obese adolescents exhibit partial functional redundancy besides clear differences in community structure.</title>
        <authorList>
            <person name="Ferrer M."/>
            <person name="Ruiz A."/>
            <person name="Lanza F."/>
            <person name="Haange S.B."/>
            <person name="Oberbach A."/>
            <person name="Till H."/>
            <person name="Bargiela R."/>
            <person name="Campoy C."/>
            <person name="Segura M.T."/>
            <person name="Richter M."/>
            <person name="von Bergen M."/>
            <person name="Seifert J."/>
            <person name="Suarez A."/>
        </authorList>
    </citation>
    <scope>NUCLEOTIDE SEQUENCE</scope>
</reference>
<evidence type="ECO:0000313" key="2">
    <source>
        <dbReference type="EMBL" id="EKC47543.1"/>
    </source>
</evidence>
<keyword evidence="2" id="KW-0326">Glycosidase</keyword>
<dbReference type="Gene3D" id="2.60.120.260">
    <property type="entry name" value="Galactose-binding domain-like"/>
    <property type="match status" value="1"/>
</dbReference>
<comment type="caution">
    <text evidence="2">The sequence shown here is derived from an EMBL/GenBank/DDBJ whole genome shotgun (WGS) entry which is preliminary data.</text>
</comment>
<dbReference type="SUPFAM" id="SSF49785">
    <property type="entry name" value="Galactose-binding domain-like"/>
    <property type="match status" value="1"/>
</dbReference>